<reference evidence="3" key="1">
    <citation type="submission" date="2016-05" db="EMBL/GenBank/DDBJ databases">
        <authorList>
            <person name="Lavstsen T."/>
            <person name="Jespersen J.S."/>
        </authorList>
    </citation>
    <scope>NUCLEOTIDE SEQUENCE</scope>
    <source>
        <tissue evidence="3">Brain</tissue>
    </source>
</reference>
<keyword evidence="2" id="KW-0812">Transmembrane</keyword>
<dbReference type="EMBL" id="HAEH01000628">
    <property type="protein sequence ID" value="SBR65261.1"/>
    <property type="molecule type" value="Transcribed_RNA"/>
</dbReference>
<protein>
    <submittedName>
        <fullName evidence="3">Uncharacterized protein</fullName>
    </submittedName>
</protein>
<accession>A0A1A8N8R6</accession>
<feature type="transmembrane region" description="Helical" evidence="2">
    <location>
        <begin position="12"/>
        <end position="32"/>
    </location>
</feature>
<keyword evidence="2" id="KW-0472">Membrane</keyword>
<feature type="non-terminal residue" evidence="3">
    <location>
        <position position="82"/>
    </location>
</feature>
<feature type="compositionally biased region" description="Basic residues" evidence="1">
    <location>
        <begin position="45"/>
        <end position="82"/>
    </location>
</feature>
<reference evidence="3" key="2">
    <citation type="submission" date="2016-06" db="EMBL/GenBank/DDBJ databases">
        <title>The genome of a short-lived fish provides insights into sex chromosome evolution and the genetic control of aging.</title>
        <authorList>
            <person name="Reichwald K."/>
            <person name="Felder M."/>
            <person name="Petzold A."/>
            <person name="Koch P."/>
            <person name="Groth M."/>
            <person name="Platzer M."/>
        </authorList>
    </citation>
    <scope>NUCLEOTIDE SEQUENCE</scope>
    <source>
        <tissue evidence="3">Brain</tissue>
    </source>
</reference>
<evidence type="ECO:0000256" key="1">
    <source>
        <dbReference type="SAM" id="MobiDB-lite"/>
    </source>
</evidence>
<proteinExistence type="predicted"/>
<evidence type="ECO:0000313" key="3">
    <source>
        <dbReference type="EMBL" id="SBR65261.1"/>
    </source>
</evidence>
<dbReference type="AlphaFoldDB" id="A0A1A8N8R6"/>
<gene>
    <name evidence="3" type="primary">Nfu_g_1_012259</name>
</gene>
<feature type="non-terminal residue" evidence="3">
    <location>
        <position position="1"/>
    </location>
</feature>
<name>A0A1A8N8R6_9TELE</name>
<keyword evidence="2" id="KW-1133">Transmembrane helix</keyword>
<evidence type="ECO:0000256" key="2">
    <source>
        <dbReference type="SAM" id="Phobius"/>
    </source>
</evidence>
<organism evidence="3">
    <name type="scientific">Nothobranchius rachovii</name>
    <name type="common">bluefin notho</name>
    <dbReference type="NCBI Taxonomy" id="451742"/>
    <lineage>
        <taxon>Eukaryota</taxon>
        <taxon>Metazoa</taxon>
        <taxon>Chordata</taxon>
        <taxon>Craniata</taxon>
        <taxon>Vertebrata</taxon>
        <taxon>Euteleostomi</taxon>
        <taxon>Actinopterygii</taxon>
        <taxon>Neopterygii</taxon>
        <taxon>Teleostei</taxon>
        <taxon>Neoteleostei</taxon>
        <taxon>Acanthomorphata</taxon>
        <taxon>Ovalentaria</taxon>
        <taxon>Atherinomorphae</taxon>
        <taxon>Cyprinodontiformes</taxon>
        <taxon>Nothobranchiidae</taxon>
        <taxon>Nothobranchius</taxon>
    </lineage>
</organism>
<sequence length="82" mass="9952">VTTYKSLQGPRHIYLEQKVLFNVFVVLIIYSLKKNGKCCVMNTRGQHRGGGRRKRSRRIGRRSRRTRRRMRSRRRRYNGGWM</sequence>
<feature type="region of interest" description="Disordered" evidence="1">
    <location>
        <begin position="43"/>
        <end position="82"/>
    </location>
</feature>